<dbReference type="GO" id="GO:0030514">
    <property type="term" value="P:negative regulation of BMP signaling pathway"/>
    <property type="evidence" value="ECO:0007669"/>
    <property type="project" value="TreeGrafter"/>
</dbReference>
<organism evidence="2 3">
    <name type="scientific">Strongyloides venezuelensis</name>
    <name type="common">Threadworm</name>
    <dbReference type="NCBI Taxonomy" id="75913"/>
    <lineage>
        <taxon>Eukaryota</taxon>
        <taxon>Metazoa</taxon>
        <taxon>Ecdysozoa</taxon>
        <taxon>Nematoda</taxon>
        <taxon>Chromadorea</taxon>
        <taxon>Rhabditida</taxon>
        <taxon>Tylenchina</taxon>
        <taxon>Panagrolaimomorpha</taxon>
        <taxon>Strongyloidoidea</taxon>
        <taxon>Strongyloididae</taxon>
        <taxon>Strongyloides</taxon>
    </lineage>
</organism>
<protein>
    <submittedName>
        <fullName evidence="3">Inheritance of peroxisomes protein 1</fullName>
    </submittedName>
</protein>
<dbReference type="Pfam" id="PF06911">
    <property type="entry name" value="Senescence"/>
    <property type="match status" value="1"/>
</dbReference>
<dbReference type="WBParaSite" id="SVE_1650600.1">
    <property type="protein sequence ID" value="SVE_1650600.1"/>
    <property type="gene ID" value="SVE_1650600"/>
</dbReference>
<reference evidence="2" key="1">
    <citation type="submission" date="2014-07" db="EMBL/GenBank/DDBJ databases">
        <authorList>
            <person name="Martin A.A"/>
            <person name="De Silva N."/>
        </authorList>
    </citation>
    <scope>NUCLEOTIDE SEQUENCE</scope>
</reference>
<dbReference type="InterPro" id="IPR009686">
    <property type="entry name" value="Senescence/spartin_C"/>
</dbReference>
<dbReference type="GO" id="GO:0051301">
    <property type="term" value="P:cell division"/>
    <property type="evidence" value="ECO:0007669"/>
    <property type="project" value="TreeGrafter"/>
</dbReference>
<sequence>MRPLRYLKAAVTKPQYYQTYGALGGSAFFLAIYFCEWKAVGQYIPFWNQHGIMDPSVVESFLTEVMVFFEQGICYDNDGDEIYAINMYKEGLNLFEEAIKIPETKNHELYDGICKTKEKVILRVKTLEKKYSNNVAEESNLKDIPDSEIMKVCKISESESSNENSSEAKQTEKLADNEAEVIFFIPDGVQLFIIDGESATVPTYPTSLQILKFKENTGKINENEGKFKPIAVIQVGPWVYPLIPGKTPVLKNEFNLYVVPNPTERQPNMCVGIMIPDTLEEEVKKNFEDLLNTLTELRTNDNDEMKDMSKNERKRFSEKIAKYLIKGGDKIAGGIYSTTQKASSIIQKTGEKHRNYLQPKNNPTNINPVLKHSVFYIHKGSKMFAKVTRGLLDTIGNMGMKIGGGIANTISGSNPSRITSGTFNIIGGGVTGVSTVWISLENASKILFRSIADETVESVRHKYGEDAATTTHNAMYAAGHTTIAGMQLWDLGPRSVAGRMARKAGVQFVHNLSDGTVNSEVEVPLELKKKKEKQ</sequence>
<dbReference type="GO" id="GO:0005886">
    <property type="term" value="C:plasma membrane"/>
    <property type="evidence" value="ECO:0007669"/>
    <property type="project" value="TreeGrafter"/>
</dbReference>
<name>A0A0K0FVY8_STRVS</name>
<dbReference type="InterPro" id="IPR045036">
    <property type="entry name" value="Spartin-like"/>
</dbReference>
<evidence type="ECO:0000259" key="1">
    <source>
        <dbReference type="Pfam" id="PF06911"/>
    </source>
</evidence>
<feature type="domain" description="Senescence" evidence="1">
    <location>
        <begin position="322"/>
        <end position="501"/>
    </location>
</feature>
<accession>A0A0K0FVY8</accession>
<dbReference type="AlphaFoldDB" id="A0A0K0FVY8"/>
<evidence type="ECO:0000313" key="3">
    <source>
        <dbReference type="WBParaSite" id="SVE_1650600.1"/>
    </source>
</evidence>
<reference evidence="3" key="2">
    <citation type="submission" date="2015-08" db="UniProtKB">
        <authorList>
            <consortium name="WormBaseParasite"/>
        </authorList>
    </citation>
    <scope>IDENTIFICATION</scope>
</reference>
<dbReference type="STRING" id="75913.A0A0K0FVY8"/>
<dbReference type="PANTHER" id="PTHR21068">
    <property type="entry name" value="SPARTIN"/>
    <property type="match status" value="1"/>
</dbReference>
<dbReference type="Proteomes" id="UP000035680">
    <property type="component" value="Unassembled WGS sequence"/>
</dbReference>
<keyword evidence="2" id="KW-1185">Reference proteome</keyword>
<dbReference type="Gene3D" id="1.20.5.220">
    <property type="match status" value="1"/>
</dbReference>
<proteinExistence type="predicted"/>
<dbReference type="PANTHER" id="PTHR21068:SF43">
    <property type="entry name" value="SPARTIN"/>
    <property type="match status" value="1"/>
</dbReference>
<evidence type="ECO:0000313" key="2">
    <source>
        <dbReference type="Proteomes" id="UP000035680"/>
    </source>
</evidence>